<dbReference type="Proteomes" id="UP001519344">
    <property type="component" value="Unassembled WGS sequence"/>
</dbReference>
<gene>
    <name evidence="1" type="ORF">J2Z65_007192</name>
</gene>
<dbReference type="EMBL" id="JAGGKV010000051">
    <property type="protein sequence ID" value="MBP1967887.1"/>
    <property type="molecule type" value="Genomic_DNA"/>
</dbReference>
<organism evidence="1 2">
    <name type="scientific">Paenibacillus aceris</name>
    <dbReference type="NCBI Taxonomy" id="869555"/>
    <lineage>
        <taxon>Bacteria</taxon>
        <taxon>Bacillati</taxon>
        <taxon>Bacillota</taxon>
        <taxon>Bacilli</taxon>
        <taxon>Bacillales</taxon>
        <taxon>Paenibacillaceae</taxon>
        <taxon>Paenibacillus</taxon>
    </lineage>
</organism>
<evidence type="ECO:0000313" key="2">
    <source>
        <dbReference type="Proteomes" id="UP001519344"/>
    </source>
</evidence>
<proteinExistence type="predicted"/>
<reference evidence="1 2" key="1">
    <citation type="submission" date="2021-03" db="EMBL/GenBank/DDBJ databases">
        <title>Genomic Encyclopedia of Type Strains, Phase IV (KMG-IV): sequencing the most valuable type-strain genomes for metagenomic binning, comparative biology and taxonomic classification.</title>
        <authorList>
            <person name="Goeker M."/>
        </authorList>
    </citation>
    <scope>NUCLEOTIDE SEQUENCE [LARGE SCALE GENOMIC DNA]</scope>
    <source>
        <strain evidence="1 2">DSM 24950</strain>
    </source>
</reference>
<keyword evidence="2" id="KW-1185">Reference proteome</keyword>
<name>A0ABS4IAD8_9BACL</name>
<evidence type="ECO:0008006" key="3">
    <source>
        <dbReference type="Google" id="ProtNLM"/>
    </source>
</evidence>
<protein>
    <recommendedName>
        <fullName evidence="3">Strictosidine synthase conserved region domain-containing protein</fullName>
    </recommendedName>
</protein>
<accession>A0ABS4IAD8</accession>
<evidence type="ECO:0000313" key="1">
    <source>
        <dbReference type="EMBL" id="MBP1967887.1"/>
    </source>
</evidence>
<comment type="caution">
    <text evidence="1">The sequence shown here is derived from an EMBL/GenBank/DDBJ whole genome shotgun (WGS) entry which is preliminary data.</text>
</comment>
<sequence>MNVDNPNLWKMDKMGQLMSPLEVVKNGSRNLHAVNSGVYYTGSDGGVRLETLDAPLLSPDGKRLLQFDNSFAPWMEACTLICTIMCGERTIQCGLKTMPNSDSLLS</sequence>